<feature type="chain" id="PRO_5002964446" description="Outer membrane protein beta-barrel domain-containing protein" evidence="1">
    <location>
        <begin position="21"/>
        <end position="202"/>
    </location>
</feature>
<feature type="signal peptide" evidence="1">
    <location>
        <begin position="1"/>
        <end position="20"/>
    </location>
</feature>
<dbReference type="STRING" id="443144.GM21_0869"/>
<accession>C6E1L7</accession>
<proteinExistence type="predicted"/>
<keyword evidence="1" id="KW-0732">Signal</keyword>
<evidence type="ECO:0008006" key="3">
    <source>
        <dbReference type="Google" id="ProtNLM"/>
    </source>
</evidence>
<evidence type="ECO:0000313" key="2">
    <source>
        <dbReference type="EMBL" id="ACT16936.1"/>
    </source>
</evidence>
<gene>
    <name evidence="2" type="ordered locus">GM21_0869</name>
</gene>
<evidence type="ECO:0000256" key="1">
    <source>
        <dbReference type="SAM" id="SignalP"/>
    </source>
</evidence>
<sequence>MRAPLAAFLTVILFAAPLHGAGIGTPELSSPLDTPILSEPLATANFFDTTRFLTNAGLTYSASSVLSLEPELGLDYRGTGEELHGGVEQSTHRLHAQAGWRLSIAESFYLSAAAKLPMVTVEKKGIAAGEELGIRPEAGTRAGYDFIHPARTSVRWTGEVGIRLLPRADLMLYYDQNPLDGLSLTDQHQEERIGTRFIIRFQ</sequence>
<name>C6E1L7_GEOSM</name>
<dbReference type="KEGG" id="gem:GM21_0869"/>
<organism evidence="2">
    <name type="scientific">Geobacter sp. (strain M21)</name>
    <dbReference type="NCBI Taxonomy" id="443144"/>
    <lineage>
        <taxon>Bacteria</taxon>
        <taxon>Pseudomonadati</taxon>
        <taxon>Thermodesulfobacteriota</taxon>
        <taxon>Desulfuromonadia</taxon>
        <taxon>Geobacterales</taxon>
        <taxon>Geobacteraceae</taxon>
        <taxon>Geobacter</taxon>
    </lineage>
</organism>
<protein>
    <recommendedName>
        <fullName evidence="3">Outer membrane protein beta-barrel domain-containing protein</fullName>
    </recommendedName>
</protein>
<dbReference type="HOGENOM" id="CLU_1353016_0_0_7"/>
<dbReference type="AlphaFoldDB" id="C6E1L7"/>
<dbReference type="EMBL" id="CP001661">
    <property type="protein sequence ID" value="ACT16936.1"/>
    <property type="molecule type" value="Genomic_DNA"/>
</dbReference>
<reference evidence="2" key="1">
    <citation type="submission" date="2009-07" db="EMBL/GenBank/DDBJ databases">
        <title>Complete sequence of Geobacter sp. M21.</title>
        <authorList>
            <consortium name="US DOE Joint Genome Institute"/>
            <person name="Lucas S."/>
            <person name="Copeland A."/>
            <person name="Lapidus A."/>
            <person name="Glavina del Rio T."/>
            <person name="Dalin E."/>
            <person name="Tice H."/>
            <person name="Bruce D."/>
            <person name="Goodwin L."/>
            <person name="Pitluck S."/>
            <person name="Saunders E."/>
            <person name="Brettin T."/>
            <person name="Detter J.C."/>
            <person name="Han C."/>
            <person name="Larimer F."/>
            <person name="Land M."/>
            <person name="Hauser L."/>
            <person name="Kyrpides N."/>
            <person name="Ovchinnikova G."/>
            <person name="Lovley D."/>
        </authorList>
    </citation>
    <scope>NUCLEOTIDE SEQUENCE [LARGE SCALE GENOMIC DNA]</scope>
    <source>
        <strain evidence="2">M21</strain>
    </source>
</reference>
<dbReference type="OrthoDB" id="5395875at2"/>